<dbReference type="PROSITE" id="PS51892">
    <property type="entry name" value="SUBTILASE"/>
    <property type="match status" value="1"/>
</dbReference>
<evidence type="ECO:0000256" key="4">
    <source>
        <dbReference type="ARBA" id="ARBA00022825"/>
    </source>
</evidence>
<organism evidence="7 8">
    <name type="scientific">Paremcibacter congregatus</name>
    <dbReference type="NCBI Taxonomy" id="2043170"/>
    <lineage>
        <taxon>Bacteria</taxon>
        <taxon>Pseudomonadati</taxon>
        <taxon>Pseudomonadota</taxon>
        <taxon>Alphaproteobacteria</taxon>
        <taxon>Emcibacterales</taxon>
        <taxon>Emcibacteraceae</taxon>
        <taxon>Paremcibacter</taxon>
    </lineage>
</organism>
<dbReference type="Proteomes" id="UP000229730">
    <property type="component" value="Unassembled WGS sequence"/>
</dbReference>
<dbReference type="Gene3D" id="3.40.50.200">
    <property type="entry name" value="Peptidase S8/S53 domain"/>
    <property type="match status" value="1"/>
</dbReference>
<dbReference type="InParanoid" id="A0A2G4YQ69"/>
<dbReference type="SUPFAM" id="SSF52743">
    <property type="entry name" value="Subtilisin-like"/>
    <property type="match status" value="1"/>
</dbReference>
<dbReference type="GO" id="GO:0004252">
    <property type="term" value="F:serine-type endopeptidase activity"/>
    <property type="evidence" value="ECO:0007669"/>
    <property type="project" value="InterPro"/>
</dbReference>
<dbReference type="PANTHER" id="PTHR43806:SF11">
    <property type="entry name" value="CEREVISIN-RELATED"/>
    <property type="match status" value="1"/>
</dbReference>
<evidence type="ECO:0000256" key="3">
    <source>
        <dbReference type="ARBA" id="ARBA00022801"/>
    </source>
</evidence>
<proteinExistence type="inferred from homology"/>
<dbReference type="PANTHER" id="PTHR43806">
    <property type="entry name" value="PEPTIDASE S8"/>
    <property type="match status" value="1"/>
</dbReference>
<evidence type="ECO:0000256" key="1">
    <source>
        <dbReference type="ARBA" id="ARBA00011073"/>
    </source>
</evidence>
<comment type="similarity">
    <text evidence="1 5">Belongs to the peptidase S8 family.</text>
</comment>
<gene>
    <name evidence="7" type="ORF">CRD36_11630</name>
</gene>
<sequence length="230" mass="24277">MTRTGIRLGLVDSGLPPGFCRDEMPACRFVQDDTGAVQQTPVVPDPLGHGTTVSAILRHHGPEAMLYNAQVFDAKGVTTAATVAAAIDWLVAVQVDVINLSLGLQQDRTVLREACVRAVAADIILIASAPAQGAAVYPAQYPGVIRATGDARCAVAEISWLDSGQADFGACPRALDQARDDPPRIGGASLGAAHLSGQVAAYLQAGGTRERLWEDLVSRAQYVHSERRIK</sequence>
<keyword evidence="2" id="KW-0645">Protease</keyword>
<dbReference type="GO" id="GO:0006508">
    <property type="term" value="P:proteolysis"/>
    <property type="evidence" value="ECO:0007669"/>
    <property type="project" value="UniProtKB-KW"/>
</dbReference>
<dbReference type="Pfam" id="PF00082">
    <property type="entry name" value="Peptidase_S8"/>
    <property type="match status" value="1"/>
</dbReference>
<dbReference type="EMBL" id="PDEM01000024">
    <property type="protein sequence ID" value="PHZ84455.1"/>
    <property type="molecule type" value="Genomic_DNA"/>
</dbReference>
<name>A0A2G4YQ69_9PROT</name>
<evidence type="ECO:0000313" key="8">
    <source>
        <dbReference type="Proteomes" id="UP000229730"/>
    </source>
</evidence>
<dbReference type="InterPro" id="IPR050131">
    <property type="entry name" value="Peptidase_S8_subtilisin-like"/>
</dbReference>
<dbReference type="RefSeq" id="WP_099473417.1">
    <property type="nucleotide sequence ID" value="NZ_CP041025.1"/>
</dbReference>
<evidence type="ECO:0000256" key="2">
    <source>
        <dbReference type="ARBA" id="ARBA00022670"/>
    </source>
</evidence>
<reference evidence="7 8" key="1">
    <citation type="submission" date="2017-10" db="EMBL/GenBank/DDBJ databases">
        <title>Frigbacter circumglobatus gen. nov. sp. nov., isolated from sediment cultured in situ.</title>
        <authorList>
            <person name="Zhao Z."/>
        </authorList>
    </citation>
    <scope>NUCLEOTIDE SEQUENCE [LARGE SCALE GENOMIC DNA]</scope>
    <source>
        <strain evidence="7 8">ZYL</strain>
    </source>
</reference>
<evidence type="ECO:0000313" key="7">
    <source>
        <dbReference type="EMBL" id="PHZ84455.1"/>
    </source>
</evidence>
<dbReference type="AlphaFoldDB" id="A0A2G4YQ69"/>
<evidence type="ECO:0000256" key="5">
    <source>
        <dbReference type="PROSITE-ProRule" id="PRU01240"/>
    </source>
</evidence>
<accession>A0A2G4YQ69</accession>
<comment type="caution">
    <text evidence="5">Lacks conserved residue(s) required for the propagation of feature annotation.</text>
</comment>
<keyword evidence="8" id="KW-1185">Reference proteome</keyword>
<comment type="caution">
    <text evidence="7">The sequence shown here is derived from an EMBL/GenBank/DDBJ whole genome shotgun (WGS) entry which is preliminary data.</text>
</comment>
<feature type="domain" description="Peptidase S8/S53" evidence="6">
    <location>
        <begin position="24"/>
        <end position="145"/>
    </location>
</feature>
<dbReference type="InterPro" id="IPR000209">
    <property type="entry name" value="Peptidase_S8/S53_dom"/>
</dbReference>
<evidence type="ECO:0000259" key="6">
    <source>
        <dbReference type="Pfam" id="PF00082"/>
    </source>
</evidence>
<protein>
    <submittedName>
        <fullName evidence="7">Peptidase S8 and S53 subtilisin kexin sedolisin</fullName>
    </submittedName>
</protein>
<keyword evidence="4" id="KW-0720">Serine protease</keyword>
<keyword evidence="3" id="KW-0378">Hydrolase</keyword>
<dbReference type="InterPro" id="IPR036852">
    <property type="entry name" value="Peptidase_S8/S53_dom_sf"/>
</dbReference>